<proteinExistence type="predicted"/>
<organism evidence="1 2">
    <name type="scientific">Aegilops tauschii subsp. strangulata</name>
    <name type="common">Goatgrass</name>
    <dbReference type="NCBI Taxonomy" id="200361"/>
    <lineage>
        <taxon>Eukaryota</taxon>
        <taxon>Viridiplantae</taxon>
        <taxon>Streptophyta</taxon>
        <taxon>Embryophyta</taxon>
        <taxon>Tracheophyta</taxon>
        <taxon>Spermatophyta</taxon>
        <taxon>Magnoliopsida</taxon>
        <taxon>Liliopsida</taxon>
        <taxon>Poales</taxon>
        <taxon>Poaceae</taxon>
        <taxon>BOP clade</taxon>
        <taxon>Pooideae</taxon>
        <taxon>Triticodae</taxon>
        <taxon>Triticeae</taxon>
        <taxon>Triticinae</taxon>
        <taxon>Aegilops</taxon>
    </lineage>
</organism>
<sequence>MMGRGANLGADLRACKGALLDQIKVLDDLADGQGLSPDDWLWRYALEASLMEIYKSEELFWQRRGGQNWLLKGDANTAYFQAIANGRRRKCAIPFLWDGDVLLESPEDISTHIYSFYKELFSAEPRGGVSLCANFWP</sequence>
<reference evidence="1" key="5">
    <citation type="journal article" date="2021" name="G3 (Bethesda)">
        <title>Aegilops tauschii genome assembly Aet v5.0 features greater sequence contiguity and improved annotation.</title>
        <authorList>
            <person name="Wang L."/>
            <person name="Zhu T."/>
            <person name="Rodriguez J.C."/>
            <person name="Deal K.R."/>
            <person name="Dubcovsky J."/>
            <person name="McGuire P.E."/>
            <person name="Lux T."/>
            <person name="Spannagl M."/>
            <person name="Mayer K.F.X."/>
            <person name="Baldrich P."/>
            <person name="Meyers B.C."/>
            <person name="Huo N."/>
            <person name="Gu Y.Q."/>
            <person name="Zhou H."/>
            <person name="Devos K.M."/>
            <person name="Bennetzen J.L."/>
            <person name="Unver T."/>
            <person name="Budak H."/>
            <person name="Gulick P.J."/>
            <person name="Galiba G."/>
            <person name="Kalapos B."/>
            <person name="Nelson D.R."/>
            <person name="Li P."/>
            <person name="You F.M."/>
            <person name="Luo M.C."/>
            <person name="Dvorak J."/>
        </authorList>
    </citation>
    <scope>NUCLEOTIDE SEQUENCE [LARGE SCALE GENOMIC DNA]</scope>
    <source>
        <strain evidence="1">cv. AL8/78</strain>
    </source>
</reference>
<name>A0A453DCD8_AEGTS</name>
<dbReference type="Proteomes" id="UP000015105">
    <property type="component" value="Chromosome 2D"/>
</dbReference>
<evidence type="ECO:0000313" key="1">
    <source>
        <dbReference type="EnsemblPlants" id="AET2Gv21181600.2"/>
    </source>
</evidence>
<reference evidence="2" key="2">
    <citation type="journal article" date="2017" name="Nat. Plants">
        <title>The Aegilops tauschii genome reveals multiple impacts of transposons.</title>
        <authorList>
            <person name="Zhao G."/>
            <person name="Zou C."/>
            <person name="Li K."/>
            <person name="Wang K."/>
            <person name="Li T."/>
            <person name="Gao L."/>
            <person name="Zhang X."/>
            <person name="Wang H."/>
            <person name="Yang Z."/>
            <person name="Liu X."/>
            <person name="Jiang W."/>
            <person name="Mao L."/>
            <person name="Kong X."/>
            <person name="Jiao Y."/>
            <person name="Jia J."/>
        </authorList>
    </citation>
    <scope>NUCLEOTIDE SEQUENCE [LARGE SCALE GENOMIC DNA]</scope>
    <source>
        <strain evidence="2">cv. AL8/78</strain>
    </source>
</reference>
<protein>
    <submittedName>
        <fullName evidence="1">Uncharacterized protein</fullName>
    </submittedName>
</protein>
<keyword evidence="2" id="KW-1185">Reference proteome</keyword>
<dbReference type="EnsemblPlants" id="AET2Gv21181600.2">
    <property type="protein sequence ID" value="AET2Gv21181600.2"/>
    <property type="gene ID" value="AET2Gv21181600"/>
</dbReference>
<dbReference type="Gramene" id="AET2Gv21181600.2">
    <property type="protein sequence ID" value="AET2Gv21181600.2"/>
    <property type="gene ID" value="AET2Gv21181600"/>
</dbReference>
<reference evidence="1" key="4">
    <citation type="submission" date="2019-03" db="UniProtKB">
        <authorList>
            <consortium name="EnsemblPlants"/>
        </authorList>
    </citation>
    <scope>IDENTIFICATION</scope>
</reference>
<evidence type="ECO:0000313" key="2">
    <source>
        <dbReference type="Proteomes" id="UP000015105"/>
    </source>
</evidence>
<reference evidence="2" key="1">
    <citation type="journal article" date="2014" name="Science">
        <title>Ancient hybridizations among the ancestral genomes of bread wheat.</title>
        <authorList>
            <consortium name="International Wheat Genome Sequencing Consortium,"/>
            <person name="Marcussen T."/>
            <person name="Sandve S.R."/>
            <person name="Heier L."/>
            <person name="Spannagl M."/>
            <person name="Pfeifer M."/>
            <person name="Jakobsen K.S."/>
            <person name="Wulff B.B."/>
            <person name="Steuernagel B."/>
            <person name="Mayer K.F."/>
            <person name="Olsen O.A."/>
        </authorList>
    </citation>
    <scope>NUCLEOTIDE SEQUENCE [LARGE SCALE GENOMIC DNA]</scope>
    <source>
        <strain evidence="2">cv. AL8/78</strain>
    </source>
</reference>
<accession>A0A453DCD8</accession>
<dbReference type="AlphaFoldDB" id="A0A453DCD8"/>
<reference evidence="1" key="3">
    <citation type="journal article" date="2017" name="Nature">
        <title>Genome sequence of the progenitor of the wheat D genome Aegilops tauschii.</title>
        <authorList>
            <person name="Luo M.C."/>
            <person name="Gu Y.Q."/>
            <person name="Puiu D."/>
            <person name="Wang H."/>
            <person name="Twardziok S.O."/>
            <person name="Deal K.R."/>
            <person name="Huo N."/>
            <person name="Zhu T."/>
            <person name="Wang L."/>
            <person name="Wang Y."/>
            <person name="McGuire P.E."/>
            <person name="Liu S."/>
            <person name="Long H."/>
            <person name="Ramasamy R.K."/>
            <person name="Rodriguez J.C."/>
            <person name="Van S.L."/>
            <person name="Yuan L."/>
            <person name="Wang Z."/>
            <person name="Xia Z."/>
            <person name="Xiao L."/>
            <person name="Anderson O.D."/>
            <person name="Ouyang S."/>
            <person name="Liang Y."/>
            <person name="Zimin A.V."/>
            <person name="Pertea G."/>
            <person name="Qi P."/>
            <person name="Bennetzen J.L."/>
            <person name="Dai X."/>
            <person name="Dawson M.W."/>
            <person name="Muller H.G."/>
            <person name="Kugler K."/>
            <person name="Rivarola-Duarte L."/>
            <person name="Spannagl M."/>
            <person name="Mayer K.F.X."/>
            <person name="Lu F.H."/>
            <person name="Bevan M.W."/>
            <person name="Leroy P."/>
            <person name="Li P."/>
            <person name="You F.M."/>
            <person name="Sun Q."/>
            <person name="Liu Z."/>
            <person name="Lyons E."/>
            <person name="Wicker T."/>
            <person name="Salzberg S.L."/>
            <person name="Devos K.M."/>
            <person name="Dvorak J."/>
        </authorList>
    </citation>
    <scope>NUCLEOTIDE SEQUENCE [LARGE SCALE GENOMIC DNA]</scope>
    <source>
        <strain evidence="1">cv. AL8/78</strain>
    </source>
</reference>